<dbReference type="OrthoDB" id="5340163at2759"/>
<evidence type="ECO:0000313" key="2">
    <source>
        <dbReference type="EMBL" id="EGO28635.1"/>
    </source>
</evidence>
<reference evidence="2" key="1">
    <citation type="submission" date="2011-04" db="EMBL/GenBank/DDBJ databases">
        <title>Evolution of plant cell wall degrading machinery underlies the functional diversity of forest fungi.</title>
        <authorList>
            <consortium name="US DOE Joint Genome Institute (JGI-PGF)"/>
            <person name="Eastwood D.C."/>
            <person name="Floudas D."/>
            <person name="Binder M."/>
            <person name="Majcherczyk A."/>
            <person name="Schneider P."/>
            <person name="Aerts A."/>
            <person name="Asiegbu F.O."/>
            <person name="Baker S.E."/>
            <person name="Barry K."/>
            <person name="Bendiksby M."/>
            <person name="Blumentritt M."/>
            <person name="Coutinho P.M."/>
            <person name="Cullen D."/>
            <person name="Cullen D."/>
            <person name="Gathman A."/>
            <person name="Goodell B."/>
            <person name="Henrissat B."/>
            <person name="Ihrmark K."/>
            <person name="Kauserud H."/>
            <person name="Kohler A."/>
            <person name="LaButti K."/>
            <person name="Lapidus A."/>
            <person name="Lavin J.L."/>
            <person name="Lee Y.-H."/>
            <person name="Lindquist E."/>
            <person name="Lilly W."/>
            <person name="Lucas S."/>
            <person name="Morin E."/>
            <person name="Murat C."/>
            <person name="Oguiza J.A."/>
            <person name="Park J."/>
            <person name="Pisabarro A.G."/>
            <person name="Riley R."/>
            <person name="Rosling A."/>
            <person name="Salamov A."/>
            <person name="Schmidt O."/>
            <person name="Schmutz J."/>
            <person name="Skrede I."/>
            <person name="Stenlid J."/>
            <person name="Wiebenga A."/>
            <person name="Xie X."/>
            <person name="Kues U."/>
            <person name="Hibbett D.S."/>
            <person name="Hoffmeister D."/>
            <person name="Hogberg N."/>
            <person name="Martin F."/>
            <person name="Grigoriev I.V."/>
            <person name="Watkinson S.C."/>
        </authorList>
    </citation>
    <scope>NUCLEOTIDE SEQUENCE</scope>
    <source>
        <strain evidence="2">S7.9</strain>
    </source>
</reference>
<feature type="transmembrane region" description="Helical" evidence="1">
    <location>
        <begin position="499"/>
        <end position="522"/>
    </location>
</feature>
<dbReference type="GeneID" id="18814408"/>
<name>F8NLT5_SERL9</name>
<dbReference type="Pfam" id="PF14022">
    <property type="entry name" value="DUF4238"/>
    <property type="match status" value="1"/>
</dbReference>
<evidence type="ECO:0008006" key="3">
    <source>
        <dbReference type="Google" id="ProtNLM"/>
    </source>
</evidence>
<organism>
    <name type="scientific">Serpula lacrymans var. lacrymans (strain S7.9)</name>
    <name type="common">Dry rot fungus</name>
    <dbReference type="NCBI Taxonomy" id="578457"/>
    <lineage>
        <taxon>Eukaryota</taxon>
        <taxon>Fungi</taxon>
        <taxon>Dikarya</taxon>
        <taxon>Basidiomycota</taxon>
        <taxon>Agaricomycotina</taxon>
        <taxon>Agaricomycetes</taxon>
        <taxon>Agaricomycetidae</taxon>
        <taxon>Boletales</taxon>
        <taxon>Coniophorineae</taxon>
        <taxon>Serpulaceae</taxon>
        <taxon>Serpula</taxon>
    </lineage>
</organism>
<dbReference type="InterPro" id="IPR025332">
    <property type="entry name" value="DUF4238"/>
</dbReference>
<keyword evidence="1" id="KW-0472">Membrane</keyword>
<keyword evidence="1" id="KW-0812">Transmembrane</keyword>
<dbReference type="HOGENOM" id="CLU_025751_1_0_1"/>
<evidence type="ECO:0000256" key="1">
    <source>
        <dbReference type="SAM" id="Phobius"/>
    </source>
</evidence>
<dbReference type="AlphaFoldDB" id="F8NLT5"/>
<keyword evidence="1" id="KW-1133">Transmembrane helix</keyword>
<accession>F8NLT5</accession>
<protein>
    <recommendedName>
        <fullName evidence="3">DUF4238 domain-containing protein</fullName>
    </recommendedName>
</protein>
<proteinExistence type="predicted"/>
<sequence length="537" mass="61077">MSDESLLTSVPSTENQYHHFIPRFILRRYQVGPKRKKHFLHNGIDPEYIFYYDLTAETLDIRPIGNVYGIRNLYKDIHNIDNINELEHKLSFLESEAATIITGIHAPLAGGKFCLKRRALEQLRKFLFLMHYRACSSTYFQEDHPKNIGLRDWVAQTRRKNRLDSAGELFLHVLRYYLDTPHSQIMLHAEELTRTYGSQGVTEMCNGYVNPKAEHYPALAYRNQAGTYFLCIWEAADGEEFLLSSNGFGLWEGLEAGESGLHRIFVVSPRVAIVLRSWVMRPEVLPLMHGLLHSSLLDIYQPPPTPTYADGSNMIRKSVLSKQGVNQYRATKSAQEDNFTFEITKLTKLQTYAINSVILTNVPDTGAVTGLSLECMYRTTRTFCDSPMGNLNGCKFKGLMRRLSNSSSPTSSSTAQETPDLAAMKQSLKGDVSPPPPDRDHNVKTRAVKMKEADFHTENSDEEDLRTSKRHFPDLEASVAGWQSYLLQPLVTAWRILRYLLWLTLILCLCAVLLCAACVSFMKYRHSLPTSHVGLDL</sequence>
<dbReference type="Proteomes" id="UP000008064">
    <property type="component" value="Unassembled WGS sequence"/>
</dbReference>
<dbReference type="EMBL" id="GL945430">
    <property type="protein sequence ID" value="EGO28635.1"/>
    <property type="molecule type" value="Genomic_DNA"/>
</dbReference>
<dbReference type="RefSeq" id="XP_007314834.1">
    <property type="nucleotide sequence ID" value="XM_007314772.1"/>
</dbReference>
<gene>
    <name evidence="2" type="ORF">SERLADRAFT_434549</name>
</gene>
<dbReference type="KEGG" id="sla:SERLADRAFT_434549"/>